<evidence type="ECO:0008006" key="16">
    <source>
        <dbReference type="Google" id="ProtNLM"/>
    </source>
</evidence>
<keyword evidence="7" id="KW-1133">Transmembrane helix</keyword>
<dbReference type="GO" id="GO:0016131">
    <property type="term" value="P:brassinosteroid metabolic process"/>
    <property type="evidence" value="ECO:0007669"/>
    <property type="project" value="TreeGrafter"/>
</dbReference>
<feature type="compositionally biased region" description="Polar residues" evidence="13">
    <location>
        <begin position="111"/>
        <end position="123"/>
    </location>
</feature>
<dbReference type="GO" id="GO:0016705">
    <property type="term" value="F:oxidoreductase activity, acting on paired donors, with incorporation or reduction of molecular oxygen"/>
    <property type="evidence" value="ECO:0007669"/>
    <property type="project" value="InterPro"/>
</dbReference>
<dbReference type="PRINTS" id="PR00385">
    <property type="entry name" value="P450"/>
</dbReference>
<dbReference type="Gene3D" id="1.10.630.10">
    <property type="entry name" value="Cytochrome P450"/>
    <property type="match status" value="1"/>
</dbReference>
<evidence type="ECO:0000256" key="13">
    <source>
        <dbReference type="SAM" id="MobiDB-lite"/>
    </source>
</evidence>
<accession>A0AAV5IS40</accession>
<comment type="caution">
    <text evidence="14">The sequence shown here is derived from an EMBL/GenBank/DDBJ whole genome shotgun (WGS) entry which is preliminary data.</text>
</comment>
<organism evidence="14 15">
    <name type="scientific">Rubroshorea leprosula</name>
    <dbReference type="NCBI Taxonomy" id="152421"/>
    <lineage>
        <taxon>Eukaryota</taxon>
        <taxon>Viridiplantae</taxon>
        <taxon>Streptophyta</taxon>
        <taxon>Embryophyta</taxon>
        <taxon>Tracheophyta</taxon>
        <taxon>Spermatophyta</taxon>
        <taxon>Magnoliopsida</taxon>
        <taxon>eudicotyledons</taxon>
        <taxon>Gunneridae</taxon>
        <taxon>Pentapetalae</taxon>
        <taxon>rosids</taxon>
        <taxon>malvids</taxon>
        <taxon>Malvales</taxon>
        <taxon>Dipterocarpaceae</taxon>
        <taxon>Rubroshorea</taxon>
    </lineage>
</organism>
<dbReference type="AlphaFoldDB" id="A0AAV5IS40"/>
<feature type="compositionally biased region" description="Polar residues" evidence="13">
    <location>
        <begin position="79"/>
        <end position="88"/>
    </location>
</feature>
<dbReference type="InterPro" id="IPR002401">
    <property type="entry name" value="Cyt_P450_E_grp-I"/>
</dbReference>
<dbReference type="InterPro" id="IPR036396">
    <property type="entry name" value="Cyt_P450_sf"/>
</dbReference>
<dbReference type="InterPro" id="IPR050665">
    <property type="entry name" value="Cytochrome_P450_Monooxygen"/>
</dbReference>
<dbReference type="PRINTS" id="PR00463">
    <property type="entry name" value="EP450I"/>
</dbReference>
<evidence type="ECO:0000256" key="4">
    <source>
        <dbReference type="ARBA" id="ARBA00022617"/>
    </source>
</evidence>
<dbReference type="PANTHER" id="PTHR24282:SF224">
    <property type="entry name" value="CYTOCHROME P450 734A1"/>
    <property type="match status" value="1"/>
</dbReference>
<evidence type="ECO:0000256" key="6">
    <source>
        <dbReference type="ARBA" id="ARBA00022723"/>
    </source>
</evidence>
<evidence type="ECO:0000256" key="8">
    <source>
        <dbReference type="ARBA" id="ARBA00023002"/>
    </source>
</evidence>
<evidence type="ECO:0000256" key="1">
    <source>
        <dbReference type="ARBA" id="ARBA00001971"/>
    </source>
</evidence>
<reference evidence="14 15" key="1">
    <citation type="journal article" date="2021" name="Commun. Biol.">
        <title>The genome of Shorea leprosula (Dipterocarpaceae) highlights the ecological relevance of drought in aseasonal tropical rainforests.</title>
        <authorList>
            <person name="Ng K.K.S."/>
            <person name="Kobayashi M.J."/>
            <person name="Fawcett J.A."/>
            <person name="Hatakeyama M."/>
            <person name="Paape T."/>
            <person name="Ng C.H."/>
            <person name="Ang C.C."/>
            <person name="Tnah L.H."/>
            <person name="Lee C.T."/>
            <person name="Nishiyama T."/>
            <person name="Sese J."/>
            <person name="O'Brien M.J."/>
            <person name="Copetti D."/>
            <person name="Mohd Noor M.I."/>
            <person name="Ong R.C."/>
            <person name="Putra M."/>
            <person name="Sireger I.Z."/>
            <person name="Indrioko S."/>
            <person name="Kosugi Y."/>
            <person name="Izuno A."/>
            <person name="Isagi Y."/>
            <person name="Lee S.L."/>
            <person name="Shimizu K.K."/>
        </authorList>
    </citation>
    <scope>NUCLEOTIDE SEQUENCE [LARGE SCALE GENOMIC DNA]</scope>
    <source>
        <strain evidence="14">214</strain>
    </source>
</reference>
<dbReference type="Pfam" id="PF00067">
    <property type="entry name" value="p450"/>
    <property type="match status" value="1"/>
</dbReference>
<keyword evidence="15" id="KW-1185">Reference proteome</keyword>
<keyword evidence="6 12" id="KW-0479">Metal-binding</keyword>
<feature type="region of interest" description="Disordered" evidence="13">
    <location>
        <begin position="217"/>
        <end position="246"/>
    </location>
</feature>
<feature type="region of interest" description="Disordered" evidence="13">
    <location>
        <begin position="77"/>
        <end position="96"/>
    </location>
</feature>
<dbReference type="CDD" id="cd20639">
    <property type="entry name" value="CYP734"/>
    <property type="match status" value="1"/>
</dbReference>
<dbReference type="InterPro" id="IPR001128">
    <property type="entry name" value="Cyt_P450"/>
</dbReference>
<dbReference type="GO" id="GO:0005506">
    <property type="term" value="F:iron ion binding"/>
    <property type="evidence" value="ECO:0007669"/>
    <property type="project" value="InterPro"/>
</dbReference>
<evidence type="ECO:0000313" key="14">
    <source>
        <dbReference type="EMBL" id="GKV00743.1"/>
    </source>
</evidence>
<dbReference type="GO" id="GO:0004497">
    <property type="term" value="F:monooxygenase activity"/>
    <property type="evidence" value="ECO:0007669"/>
    <property type="project" value="UniProtKB-KW"/>
</dbReference>
<dbReference type="FunFam" id="1.10.630.10:FF:000029">
    <property type="entry name" value="Cytochrome P450 734A1"/>
    <property type="match status" value="1"/>
</dbReference>
<keyword evidence="4 12" id="KW-0349">Heme</keyword>
<dbReference type="GO" id="GO:0010268">
    <property type="term" value="P:brassinosteroid homeostasis"/>
    <property type="evidence" value="ECO:0007669"/>
    <property type="project" value="TreeGrafter"/>
</dbReference>
<evidence type="ECO:0000256" key="10">
    <source>
        <dbReference type="ARBA" id="ARBA00023033"/>
    </source>
</evidence>
<comment type="similarity">
    <text evidence="3">Belongs to the cytochrome P450 family.</text>
</comment>
<evidence type="ECO:0000256" key="9">
    <source>
        <dbReference type="ARBA" id="ARBA00023004"/>
    </source>
</evidence>
<evidence type="ECO:0000256" key="3">
    <source>
        <dbReference type="ARBA" id="ARBA00010617"/>
    </source>
</evidence>
<evidence type="ECO:0000256" key="11">
    <source>
        <dbReference type="ARBA" id="ARBA00023136"/>
    </source>
</evidence>
<keyword evidence="11" id="KW-0472">Membrane</keyword>
<comment type="cofactor">
    <cofactor evidence="1 12">
        <name>heme</name>
        <dbReference type="ChEBI" id="CHEBI:30413"/>
    </cofactor>
</comment>
<dbReference type="PANTHER" id="PTHR24282">
    <property type="entry name" value="CYTOCHROME P450 FAMILY MEMBER"/>
    <property type="match status" value="1"/>
</dbReference>
<comment type="subcellular location">
    <subcellularLocation>
        <location evidence="2">Membrane</location>
        <topology evidence="2">Single-pass membrane protein</topology>
    </subcellularLocation>
</comment>
<name>A0AAV5IS40_9ROSI</name>
<evidence type="ECO:0000256" key="7">
    <source>
        <dbReference type="ARBA" id="ARBA00022989"/>
    </source>
</evidence>
<proteinExistence type="inferred from homology"/>
<dbReference type="SUPFAM" id="SSF48264">
    <property type="entry name" value="Cytochrome P450"/>
    <property type="match status" value="1"/>
</dbReference>
<keyword evidence="10" id="KW-0503">Monooxygenase</keyword>
<gene>
    <name evidence="14" type="ORF">SLEP1_g13383</name>
</gene>
<evidence type="ECO:0000256" key="2">
    <source>
        <dbReference type="ARBA" id="ARBA00004167"/>
    </source>
</evidence>
<feature type="region of interest" description="Disordered" evidence="13">
    <location>
        <begin position="105"/>
        <end position="139"/>
    </location>
</feature>
<keyword evidence="9 12" id="KW-0408">Iron</keyword>
<feature type="binding site" description="axial binding residue" evidence="12">
    <location>
        <position position="977"/>
    </location>
    <ligand>
        <name>heme</name>
        <dbReference type="ChEBI" id="CHEBI:30413"/>
    </ligand>
    <ligandPart>
        <name>Fe</name>
        <dbReference type="ChEBI" id="CHEBI:18248"/>
    </ligandPart>
</feature>
<keyword evidence="5" id="KW-0812">Transmembrane</keyword>
<dbReference type="GO" id="GO:0016020">
    <property type="term" value="C:membrane"/>
    <property type="evidence" value="ECO:0007669"/>
    <property type="project" value="UniProtKB-SubCell"/>
</dbReference>
<evidence type="ECO:0000313" key="15">
    <source>
        <dbReference type="Proteomes" id="UP001054252"/>
    </source>
</evidence>
<dbReference type="Proteomes" id="UP001054252">
    <property type="component" value="Unassembled WGS sequence"/>
</dbReference>
<evidence type="ECO:0000256" key="12">
    <source>
        <dbReference type="PIRSR" id="PIRSR602401-1"/>
    </source>
</evidence>
<keyword evidence="8" id="KW-0560">Oxidoreductase</keyword>
<evidence type="ECO:0000256" key="5">
    <source>
        <dbReference type="ARBA" id="ARBA00022692"/>
    </source>
</evidence>
<protein>
    <recommendedName>
        <fullName evidence="16">Cytochrome P450</fullName>
    </recommendedName>
</protein>
<dbReference type="PROSITE" id="PS00086">
    <property type="entry name" value="CYTOCHROME_P450"/>
    <property type="match status" value="1"/>
</dbReference>
<dbReference type="GO" id="GO:0020037">
    <property type="term" value="F:heme binding"/>
    <property type="evidence" value="ECO:0007669"/>
    <property type="project" value="InterPro"/>
</dbReference>
<sequence length="1043" mass="118328">MRVKQRDGESLKNYMSRFNDAVLEVSSFDQDVGIAAVISGLKHDRFRDSLIKHAATTFSEVNDKSLKFITAEEYDLAQNPHSSKNQNPEWRDDNPSRKRMRMAQNRGPMLTSPTRFGRTNSAPPQQPAGKPPVNWTPFNLPRSQIFMQIKNKMDLRRPGPMRTTAASRDHTRYCDFHQDHGHTTEQCNSLKSELESLAQKGMLNEYVQRAEQPRFVREQRPQPQGAHNPPNKQGVGYQQTPPPLPPPARIIHMITGGLEAGGLSSKQRKLYVREVKHQNRAQKQKIDDAEWKNQPITFTSADLDTVVTPHNDPLVTSVMINNCEKYDGPIYGFNNQPVLVEGVLTLHVAFGSGRTYVTPSIRFLVVKMASSFNIVIGRPTLTEIRAVVSQSHLCMKFPTPMGIATLRGNQEVARYCYITSVTQPMKDKAQTPEAIPQQISDNQQVMGVEIVDNRSEDETRAALVEDVEEVLVDDRDPSRKTQIGTRLNSEERAELIAFLRANNDVFAWTSTDMPGIPTSLLLWLEILVISFVMSMVVLKLGVLLWWRPRRIEDHFSKQGIRGPPYHFFIGNVKELAGMMLNASSQPMPNFSHNILPRVLTFYHHWKKLYGNTFLFWLGPTVRLTVSDPDLVRDVFITKAEFYEKIEAHPLIKQLEGDGLISLKGEKWAHHRKIITPTFHMENLKLLVPAVANSVTNMLDKWSAMSTSGEAEIEVSDWFQALTEEVVTRAAFGISYEDGKTIFRLQAQQMLLVVEAFQTVFIPGYRFFPTKRNIKFRKLSREIRTSLTKLIESRKLNSGNTMPEEGAKDLLELMIEASNSSPNVTVDDIIEECKTFFFAGKHTTYNLLTWTTILLAMHPQWQVLAREEIFKVCGSRDIPTKDDIVKLKTLSMVLNESLRLYPPVVATIRRTKVDAELGGYMIPRGTELLIPILAIHHDQAIWGNDANEFNPGRFSEGVTRAAKHPVGFIPFGLGHRMCVGRNLAVLEAKLTLAIILQRFSFRLAPTYQHAPTVQMMLYPQHGAPIIFQPLSQRSNPTVPQDKRS</sequence>
<dbReference type="InterPro" id="IPR017972">
    <property type="entry name" value="Cyt_P450_CS"/>
</dbReference>
<dbReference type="EMBL" id="BPVZ01000016">
    <property type="protein sequence ID" value="GKV00743.1"/>
    <property type="molecule type" value="Genomic_DNA"/>
</dbReference>